<sequence length="150" mass="17053">METRYYFIRYVQVSTPCGGRASRTRLSDLTQSGPAMVNEIPPKAVFASQAARVWGSQFASSSQIVLRFDCSLQGRSWTPHPNAPARGINHTSMETRHYFTRYVQGYPEENKFGAQKELFRGFGSLDGLAGLPFKILFRRRERLRVEWASG</sequence>
<gene>
    <name evidence="1" type="ORF">BU26DRAFT_522184</name>
</gene>
<dbReference type="OrthoDB" id="3797767at2759"/>
<evidence type="ECO:0000313" key="1">
    <source>
        <dbReference type="EMBL" id="KAF2245062.1"/>
    </source>
</evidence>
<keyword evidence="2" id="KW-1185">Reference proteome</keyword>
<name>A0A6A6I526_9PLEO</name>
<dbReference type="AlphaFoldDB" id="A0A6A6I526"/>
<evidence type="ECO:0000313" key="2">
    <source>
        <dbReference type="Proteomes" id="UP000800094"/>
    </source>
</evidence>
<protein>
    <submittedName>
        <fullName evidence="1">Uncharacterized protein</fullName>
    </submittedName>
</protein>
<reference evidence="1" key="1">
    <citation type="journal article" date="2020" name="Stud. Mycol.">
        <title>101 Dothideomycetes genomes: a test case for predicting lifestyles and emergence of pathogens.</title>
        <authorList>
            <person name="Haridas S."/>
            <person name="Albert R."/>
            <person name="Binder M."/>
            <person name="Bloem J."/>
            <person name="Labutti K."/>
            <person name="Salamov A."/>
            <person name="Andreopoulos B."/>
            <person name="Baker S."/>
            <person name="Barry K."/>
            <person name="Bills G."/>
            <person name="Bluhm B."/>
            <person name="Cannon C."/>
            <person name="Castanera R."/>
            <person name="Culley D."/>
            <person name="Daum C."/>
            <person name="Ezra D."/>
            <person name="Gonzalez J."/>
            <person name="Henrissat B."/>
            <person name="Kuo A."/>
            <person name="Liang C."/>
            <person name="Lipzen A."/>
            <person name="Lutzoni F."/>
            <person name="Magnuson J."/>
            <person name="Mondo S."/>
            <person name="Nolan M."/>
            <person name="Ohm R."/>
            <person name="Pangilinan J."/>
            <person name="Park H.-J."/>
            <person name="Ramirez L."/>
            <person name="Alfaro M."/>
            <person name="Sun H."/>
            <person name="Tritt A."/>
            <person name="Yoshinaga Y."/>
            <person name="Zwiers L.-H."/>
            <person name="Turgeon B."/>
            <person name="Goodwin S."/>
            <person name="Spatafora J."/>
            <person name="Crous P."/>
            <person name="Grigoriev I."/>
        </authorList>
    </citation>
    <scope>NUCLEOTIDE SEQUENCE</scope>
    <source>
        <strain evidence="1">CBS 122368</strain>
    </source>
</reference>
<accession>A0A6A6I526</accession>
<dbReference type="GeneID" id="54583050"/>
<organism evidence="1 2">
    <name type="scientific">Trematosphaeria pertusa</name>
    <dbReference type="NCBI Taxonomy" id="390896"/>
    <lineage>
        <taxon>Eukaryota</taxon>
        <taxon>Fungi</taxon>
        <taxon>Dikarya</taxon>
        <taxon>Ascomycota</taxon>
        <taxon>Pezizomycotina</taxon>
        <taxon>Dothideomycetes</taxon>
        <taxon>Pleosporomycetidae</taxon>
        <taxon>Pleosporales</taxon>
        <taxon>Massarineae</taxon>
        <taxon>Trematosphaeriaceae</taxon>
        <taxon>Trematosphaeria</taxon>
    </lineage>
</organism>
<proteinExistence type="predicted"/>
<dbReference type="RefSeq" id="XP_033680066.1">
    <property type="nucleotide sequence ID" value="XM_033829720.1"/>
</dbReference>
<dbReference type="EMBL" id="ML987201">
    <property type="protein sequence ID" value="KAF2245062.1"/>
    <property type="molecule type" value="Genomic_DNA"/>
</dbReference>
<dbReference type="Proteomes" id="UP000800094">
    <property type="component" value="Unassembled WGS sequence"/>
</dbReference>